<dbReference type="EMBL" id="FNAC01000011">
    <property type="protein sequence ID" value="SDC99653.1"/>
    <property type="molecule type" value="Genomic_DNA"/>
</dbReference>
<sequence>MLNNTLKSIKIIASIALFFQSLLSLGQTYTFDTSNTGCTNNQWSNANCWDKSNNTGPSGCTVSAATIPPYFPTVSGNRTPCDVNVIINESIVINGNVEFGGGFNSITVANGATLTVNGNFTINGSDQISIITNEGGGVRINGQVNIETASSLIIDGDNSGFVRADDIDFDNDGKIFVRQNGFLHIRNETKLRGKDVLLDVKGTFRTSSFSVSGNNATLDVNDAGILLVEGNFSLQGQGVVEVRGNSLVEVGGSLQTNSNGNGLVFSVEATASFYVCGGLFNPDTIPPAMQEEVNVDQNGCRILPINYQYVSAKLEEKERIAHIQFATLQEWNNGHFEIQRSDNQIGNFQTVASLNSAGWSNEPKVYEYQDGSLPILAGHSFYRIKQVDMENNESFSKVVGISYPGISSKQGTWHVYPNPSEGSAINIAISNPENYHGEEIYFKLTAGIWDISTQKVESPQSLQTALRETIVHAPSGILFLEIQWGKDIEVLKVWKK</sequence>
<gene>
    <name evidence="2" type="ORF">SAMN04488104_101196</name>
</gene>
<protein>
    <recommendedName>
        <fullName evidence="4">Por secretion system C-terminal sorting domain-containing protein</fullName>
    </recommendedName>
</protein>
<keyword evidence="3" id="KW-1185">Reference proteome</keyword>
<dbReference type="Proteomes" id="UP000199060">
    <property type="component" value="Unassembled WGS sequence"/>
</dbReference>
<keyword evidence="1" id="KW-0732">Signal</keyword>
<dbReference type="OrthoDB" id="1443240at2"/>
<proteinExistence type="predicted"/>
<dbReference type="RefSeq" id="WP_087938727.1">
    <property type="nucleotide sequence ID" value="NZ_FNAC01000011.1"/>
</dbReference>
<evidence type="ECO:0000256" key="1">
    <source>
        <dbReference type="SAM" id="SignalP"/>
    </source>
</evidence>
<feature type="signal peptide" evidence="1">
    <location>
        <begin position="1"/>
        <end position="26"/>
    </location>
</feature>
<evidence type="ECO:0000313" key="2">
    <source>
        <dbReference type="EMBL" id="SDC99653.1"/>
    </source>
</evidence>
<evidence type="ECO:0000313" key="3">
    <source>
        <dbReference type="Proteomes" id="UP000199060"/>
    </source>
</evidence>
<dbReference type="STRING" id="686796.SAMN04488104_101196"/>
<dbReference type="AlphaFoldDB" id="A0A1G6R5I7"/>
<evidence type="ECO:0008006" key="4">
    <source>
        <dbReference type="Google" id="ProtNLM"/>
    </source>
</evidence>
<accession>A0A1G6R5I7</accession>
<reference evidence="3" key="1">
    <citation type="submission" date="2016-10" db="EMBL/GenBank/DDBJ databases">
        <authorList>
            <person name="Varghese N."/>
            <person name="Submissions S."/>
        </authorList>
    </citation>
    <scope>NUCLEOTIDE SEQUENCE [LARGE SCALE GENOMIC DNA]</scope>
    <source>
        <strain evidence="3">DSM 23095</strain>
    </source>
</reference>
<organism evidence="2 3">
    <name type="scientific">Algoriphagus faecimaris</name>
    <dbReference type="NCBI Taxonomy" id="686796"/>
    <lineage>
        <taxon>Bacteria</taxon>
        <taxon>Pseudomonadati</taxon>
        <taxon>Bacteroidota</taxon>
        <taxon>Cytophagia</taxon>
        <taxon>Cytophagales</taxon>
        <taxon>Cyclobacteriaceae</taxon>
        <taxon>Algoriphagus</taxon>
    </lineage>
</organism>
<feature type="chain" id="PRO_5011449179" description="Por secretion system C-terminal sorting domain-containing protein" evidence="1">
    <location>
        <begin position="27"/>
        <end position="496"/>
    </location>
</feature>
<name>A0A1G6R5I7_9BACT</name>